<sequence length="76" mass="8410">MILHSVAPLWQLLPPDTEPQLSCVEFEGGMLLGREGREGLEITQVVSTDPRVYLDERFSPGATYRRPGGKQAKNGI</sequence>
<proteinExistence type="predicted"/>
<dbReference type="AlphaFoldDB" id="A0A9X8Y7L2"/>
<protein>
    <submittedName>
        <fullName evidence="1">YlzJ-like protein</fullName>
    </submittedName>
</protein>
<name>A0A9X8Y7L2_9FIRM</name>
<dbReference type="OrthoDB" id="1683573at2"/>
<reference evidence="1 2" key="1">
    <citation type="submission" date="2019-03" db="EMBL/GenBank/DDBJ databases">
        <title>Genomic Encyclopedia of Type Strains, Phase IV (KMG-IV): sequencing the most valuable type-strain genomes for metagenomic binning, comparative biology and taxonomic classification.</title>
        <authorList>
            <person name="Goeker M."/>
        </authorList>
    </citation>
    <scope>NUCLEOTIDE SEQUENCE [LARGE SCALE GENOMIC DNA]</scope>
    <source>
        <strain evidence="1 2">DSM 100433</strain>
    </source>
</reference>
<gene>
    <name evidence="1" type="ORF">EDD78_11074</name>
</gene>
<evidence type="ECO:0000313" key="1">
    <source>
        <dbReference type="EMBL" id="TCL42448.1"/>
    </source>
</evidence>
<keyword evidence="2" id="KW-1185">Reference proteome</keyword>
<accession>A0A9X8Y7L2</accession>
<comment type="caution">
    <text evidence="1">The sequence shown here is derived from an EMBL/GenBank/DDBJ whole genome shotgun (WGS) entry which is preliminary data.</text>
</comment>
<dbReference type="Pfam" id="PF14035">
    <property type="entry name" value="YlzJ"/>
    <property type="match status" value="1"/>
</dbReference>
<organism evidence="1 2">
    <name type="scientific">Harryflintia acetispora</name>
    <dbReference type="NCBI Taxonomy" id="1849041"/>
    <lineage>
        <taxon>Bacteria</taxon>
        <taxon>Bacillati</taxon>
        <taxon>Bacillota</taxon>
        <taxon>Clostridia</taxon>
        <taxon>Eubacteriales</taxon>
        <taxon>Oscillospiraceae</taxon>
        <taxon>Harryflintia</taxon>
    </lineage>
</organism>
<dbReference type="InterPro" id="IPR025619">
    <property type="entry name" value="YlzJ"/>
</dbReference>
<dbReference type="EMBL" id="SLUK01000010">
    <property type="protein sequence ID" value="TCL42448.1"/>
    <property type="molecule type" value="Genomic_DNA"/>
</dbReference>
<evidence type="ECO:0000313" key="2">
    <source>
        <dbReference type="Proteomes" id="UP000294682"/>
    </source>
</evidence>
<dbReference type="Proteomes" id="UP000294682">
    <property type="component" value="Unassembled WGS sequence"/>
</dbReference>
<dbReference type="RefSeq" id="WP_079699944.1">
    <property type="nucleotide sequence ID" value="NZ_JADNAH010000028.1"/>
</dbReference>